<dbReference type="Proteomes" id="UP000824469">
    <property type="component" value="Unassembled WGS sequence"/>
</dbReference>
<dbReference type="EMBL" id="JAHRHJ020000003">
    <property type="protein sequence ID" value="KAH9321618.1"/>
    <property type="molecule type" value="Genomic_DNA"/>
</dbReference>
<feature type="non-terminal residue" evidence="1">
    <location>
        <position position="1"/>
    </location>
</feature>
<protein>
    <submittedName>
        <fullName evidence="1">Uncharacterized protein</fullName>
    </submittedName>
</protein>
<keyword evidence="2" id="KW-1185">Reference proteome</keyword>
<reference evidence="1 2" key="1">
    <citation type="journal article" date="2021" name="Nat. Plants">
        <title>The Taxus genome provides insights into paclitaxel biosynthesis.</title>
        <authorList>
            <person name="Xiong X."/>
            <person name="Gou J."/>
            <person name="Liao Q."/>
            <person name="Li Y."/>
            <person name="Zhou Q."/>
            <person name="Bi G."/>
            <person name="Li C."/>
            <person name="Du R."/>
            <person name="Wang X."/>
            <person name="Sun T."/>
            <person name="Guo L."/>
            <person name="Liang H."/>
            <person name="Lu P."/>
            <person name="Wu Y."/>
            <person name="Zhang Z."/>
            <person name="Ro D.K."/>
            <person name="Shang Y."/>
            <person name="Huang S."/>
            <person name="Yan J."/>
        </authorList>
    </citation>
    <scope>NUCLEOTIDE SEQUENCE [LARGE SCALE GENOMIC DNA]</scope>
    <source>
        <strain evidence="1">Ta-2019</strain>
    </source>
</reference>
<feature type="non-terminal residue" evidence="1">
    <location>
        <position position="54"/>
    </location>
</feature>
<evidence type="ECO:0000313" key="1">
    <source>
        <dbReference type="EMBL" id="KAH9321618.1"/>
    </source>
</evidence>
<evidence type="ECO:0000313" key="2">
    <source>
        <dbReference type="Proteomes" id="UP000824469"/>
    </source>
</evidence>
<dbReference type="AlphaFoldDB" id="A0AA38LE53"/>
<sequence length="54" mass="5249">GIDGSLDEGETGVPVVEATTVVGIARLDVAEVVAILVDGLMGGGEVVVVADALT</sequence>
<comment type="caution">
    <text evidence="1">The sequence shown here is derived from an EMBL/GenBank/DDBJ whole genome shotgun (WGS) entry which is preliminary data.</text>
</comment>
<gene>
    <name evidence="1" type="ORF">KI387_016257</name>
</gene>
<accession>A0AA38LE53</accession>
<name>A0AA38LE53_TAXCH</name>
<proteinExistence type="predicted"/>
<organism evidence="1 2">
    <name type="scientific">Taxus chinensis</name>
    <name type="common">Chinese yew</name>
    <name type="synonym">Taxus wallichiana var. chinensis</name>
    <dbReference type="NCBI Taxonomy" id="29808"/>
    <lineage>
        <taxon>Eukaryota</taxon>
        <taxon>Viridiplantae</taxon>
        <taxon>Streptophyta</taxon>
        <taxon>Embryophyta</taxon>
        <taxon>Tracheophyta</taxon>
        <taxon>Spermatophyta</taxon>
        <taxon>Pinopsida</taxon>
        <taxon>Pinidae</taxon>
        <taxon>Conifers II</taxon>
        <taxon>Cupressales</taxon>
        <taxon>Taxaceae</taxon>
        <taxon>Taxus</taxon>
    </lineage>
</organism>